<sequence>MVLAVFSNLMRLLCVPTESLPPNCSRRGANYIGGTLGTQGVAVLFDALARLEELR</sequence>
<proteinExistence type="predicted"/>
<dbReference type="EMBL" id="OFSP01000037">
    <property type="protein sequence ID" value="SOY64327.1"/>
    <property type="molecule type" value="Genomic_DNA"/>
</dbReference>
<name>A0A975XDQ2_9BURK</name>
<dbReference type="Proteomes" id="UP000256297">
    <property type="component" value="Chromosome CBM2589_a"/>
</dbReference>
<reference evidence="1 2" key="1">
    <citation type="submission" date="2018-01" db="EMBL/GenBank/DDBJ databases">
        <authorList>
            <person name="Clerissi C."/>
        </authorList>
    </citation>
    <scope>NUCLEOTIDE SEQUENCE [LARGE SCALE GENOMIC DNA]</scope>
    <source>
        <strain evidence="1">Cupriavidus taiwanensis STM 3521</strain>
    </source>
</reference>
<comment type="caution">
    <text evidence="1">The sequence shown here is derived from an EMBL/GenBank/DDBJ whole genome shotgun (WGS) entry which is preliminary data.</text>
</comment>
<organism evidence="1 2">
    <name type="scientific">Cupriavidus taiwanensis</name>
    <dbReference type="NCBI Taxonomy" id="164546"/>
    <lineage>
        <taxon>Bacteria</taxon>
        <taxon>Pseudomonadati</taxon>
        <taxon>Pseudomonadota</taxon>
        <taxon>Betaproteobacteria</taxon>
        <taxon>Burkholderiales</taxon>
        <taxon>Burkholderiaceae</taxon>
        <taxon>Cupriavidus</taxon>
    </lineage>
</organism>
<evidence type="ECO:0000313" key="2">
    <source>
        <dbReference type="Proteomes" id="UP000256297"/>
    </source>
</evidence>
<gene>
    <name evidence="1" type="ORF">CBM2589_A70431</name>
</gene>
<accession>A0A975XDQ2</accession>
<evidence type="ECO:0000313" key="1">
    <source>
        <dbReference type="EMBL" id="SOY64327.1"/>
    </source>
</evidence>
<protein>
    <submittedName>
        <fullName evidence="1">Uncharacterized protein</fullName>
    </submittedName>
</protein>
<dbReference type="AlphaFoldDB" id="A0A975XDQ2"/>